<keyword evidence="6" id="KW-0255">Endonuclease</keyword>
<dbReference type="AlphaFoldDB" id="A0A091GXD4"/>
<evidence type="ECO:0000256" key="1">
    <source>
        <dbReference type="ARBA" id="ARBA00010879"/>
    </source>
</evidence>
<dbReference type="EC" id="3.1.26.4" evidence="2"/>
<protein>
    <recommendedName>
        <fullName evidence="2">ribonuclease H</fullName>
        <ecNumber evidence="2">3.1.26.4</ecNumber>
    </recommendedName>
</protein>
<keyword evidence="7" id="KW-0378">Hydrolase</keyword>
<gene>
    <name evidence="10" type="ORF">N320_12017</name>
</gene>
<evidence type="ECO:0000256" key="8">
    <source>
        <dbReference type="ARBA" id="ARBA00022918"/>
    </source>
</evidence>
<evidence type="ECO:0000259" key="9">
    <source>
        <dbReference type="PROSITE" id="PS50878"/>
    </source>
</evidence>
<comment type="similarity">
    <text evidence="1">Belongs to the beta type-B retroviral polymerase family. HERV class-II K(HML-2) pol subfamily.</text>
</comment>
<proteinExistence type="inferred from homology"/>
<organism evidence="10 11">
    <name type="scientific">Buceros rhinoceros silvestris</name>
    <dbReference type="NCBI Taxonomy" id="175836"/>
    <lineage>
        <taxon>Eukaryota</taxon>
        <taxon>Metazoa</taxon>
        <taxon>Chordata</taxon>
        <taxon>Craniata</taxon>
        <taxon>Vertebrata</taxon>
        <taxon>Euteleostomi</taxon>
        <taxon>Archelosauria</taxon>
        <taxon>Archosauria</taxon>
        <taxon>Dinosauria</taxon>
        <taxon>Saurischia</taxon>
        <taxon>Theropoda</taxon>
        <taxon>Coelurosauria</taxon>
        <taxon>Aves</taxon>
        <taxon>Neognathae</taxon>
        <taxon>Neoaves</taxon>
        <taxon>Telluraves</taxon>
        <taxon>Coraciimorphae</taxon>
        <taxon>Bucerotiformes</taxon>
        <taxon>Bucerotidae</taxon>
        <taxon>Buceros</taxon>
    </lineage>
</organism>
<dbReference type="InterPro" id="IPR000477">
    <property type="entry name" value="RT_dom"/>
</dbReference>
<dbReference type="EMBL" id="KL513096">
    <property type="protein sequence ID" value="KFO87060.1"/>
    <property type="molecule type" value="Genomic_DNA"/>
</dbReference>
<dbReference type="PROSITE" id="PS50878">
    <property type="entry name" value="RT_POL"/>
    <property type="match status" value="1"/>
</dbReference>
<keyword evidence="3" id="KW-0808">Transferase</keyword>
<dbReference type="SUPFAM" id="SSF56672">
    <property type="entry name" value="DNA/RNA polymerases"/>
    <property type="match status" value="1"/>
</dbReference>
<feature type="domain" description="Reverse transcriptase" evidence="9">
    <location>
        <begin position="19"/>
        <end position="209"/>
    </location>
</feature>
<dbReference type="PANTHER" id="PTHR41694:SF3">
    <property type="entry name" value="RNA-DIRECTED DNA POLYMERASE-RELATED"/>
    <property type="match status" value="1"/>
</dbReference>
<dbReference type="Pfam" id="PF00078">
    <property type="entry name" value="RVT_1"/>
    <property type="match status" value="1"/>
</dbReference>
<dbReference type="Gene3D" id="3.10.10.10">
    <property type="entry name" value="HIV Type 1 Reverse Transcriptase, subunit A, domain 1"/>
    <property type="match status" value="1"/>
</dbReference>
<dbReference type="GO" id="GO:0003964">
    <property type="term" value="F:RNA-directed DNA polymerase activity"/>
    <property type="evidence" value="ECO:0007669"/>
    <property type="project" value="UniProtKB-KW"/>
</dbReference>
<keyword evidence="5" id="KW-0540">Nuclease</keyword>
<dbReference type="Gene3D" id="3.30.70.270">
    <property type="match status" value="2"/>
</dbReference>
<name>A0A091GXD4_BUCRH</name>
<feature type="non-terminal residue" evidence="10">
    <location>
        <position position="259"/>
    </location>
</feature>
<dbReference type="InterPro" id="IPR043502">
    <property type="entry name" value="DNA/RNA_pol_sf"/>
</dbReference>
<dbReference type="InterPro" id="IPR043128">
    <property type="entry name" value="Rev_trsase/Diguanyl_cyclase"/>
</dbReference>
<evidence type="ECO:0000256" key="3">
    <source>
        <dbReference type="ARBA" id="ARBA00022679"/>
    </source>
</evidence>
<evidence type="ECO:0000313" key="10">
    <source>
        <dbReference type="EMBL" id="KFO87060.1"/>
    </source>
</evidence>
<evidence type="ECO:0000256" key="7">
    <source>
        <dbReference type="ARBA" id="ARBA00022801"/>
    </source>
</evidence>
<evidence type="ECO:0000313" key="11">
    <source>
        <dbReference type="Proteomes" id="UP000054064"/>
    </source>
</evidence>
<sequence length="259" mass="29714">WPLPSENVTIIKELVMEQLKLGHIKPSHSPWNTPIFTIQKKSGKWRLLHDLRAINDVMQSIGALQSGLPSLLMPTMLPQNWPLLVIDLKDCFFSIPLQPNDWEKFAFLIPTVNRAAPSKRYHWMVLPQGMKNSPTICQWYVDQALKPYRQAHPHHIVYHYMDDIVICAKNLNSDQTIQELLPQLESWGLKIAPQKIKKISPRKYLGLQVIDSQIRPLPTTIPATFSTLHEVQTLVGSIQWTQPIAGLSNNDLDPLYQLL</sequence>
<keyword evidence="4" id="KW-0548">Nucleotidyltransferase</keyword>
<dbReference type="GO" id="GO:0004523">
    <property type="term" value="F:RNA-DNA hybrid ribonuclease activity"/>
    <property type="evidence" value="ECO:0007669"/>
    <property type="project" value="UniProtKB-EC"/>
</dbReference>
<dbReference type="PANTHER" id="PTHR41694">
    <property type="entry name" value="ENDOGENOUS RETROVIRUS GROUP K MEMBER POL PROTEIN"/>
    <property type="match status" value="1"/>
</dbReference>
<keyword evidence="8" id="KW-0695">RNA-directed DNA polymerase</keyword>
<dbReference type="Proteomes" id="UP000054064">
    <property type="component" value="Unassembled WGS sequence"/>
</dbReference>
<accession>A0A091GXD4</accession>
<evidence type="ECO:0000256" key="6">
    <source>
        <dbReference type="ARBA" id="ARBA00022759"/>
    </source>
</evidence>
<evidence type="ECO:0000256" key="2">
    <source>
        <dbReference type="ARBA" id="ARBA00012180"/>
    </source>
</evidence>
<feature type="non-terminal residue" evidence="10">
    <location>
        <position position="1"/>
    </location>
</feature>
<evidence type="ECO:0000256" key="4">
    <source>
        <dbReference type="ARBA" id="ARBA00022695"/>
    </source>
</evidence>
<dbReference type="GO" id="GO:0035613">
    <property type="term" value="F:RNA stem-loop binding"/>
    <property type="evidence" value="ECO:0007669"/>
    <property type="project" value="TreeGrafter"/>
</dbReference>
<evidence type="ECO:0000256" key="5">
    <source>
        <dbReference type="ARBA" id="ARBA00022722"/>
    </source>
</evidence>
<keyword evidence="11" id="KW-1185">Reference proteome</keyword>
<reference evidence="10 11" key="1">
    <citation type="submission" date="2014-04" db="EMBL/GenBank/DDBJ databases">
        <title>Genome evolution of avian class.</title>
        <authorList>
            <person name="Zhang G."/>
            <person name="Li C."/>
        </authorList>
    </citation>
    <scope>NUCLEOTIDE SEQUENCE [LARGE SCALE GENOMIC DNA]</scope>
    <source>
        <strain evidence="10">BGI_N320</strain>
    </source>
</reference>